<accession>A0A502GLW8</accession>
<evidence type="ECO:0000256" key="1">
    <source>
        <dbReference type="SAM" id="Phobius"/>
    </source>
</evidence>
<comment type="caution">
    <text evidence="2">The sequence shown here is derived from an EMBL/GenBank/DDBJ whole genome shotgun (WGS) entry which is preliminary data.</text>
</comment>
<dbReference type="OrthoDB" id="7355447at2"/>
<evidence type="ECO:0000313" key="2">
    <source>
        <dbReference type="EMBL" id="TPG61986.1"/>
    </source>
</evidence>
<dbReference type="InterPro" id="IPR025293">
    <property type="entry name" value="YfiR/HmsC-like"/>
</dbReference>
<dbReference type="Pfam" id="PF13689">
    <property type="entry name" value="DUF4154"/>
    <property type="match status" value="1"/>
</dbReference>
<evidence type="ECO:0000313" key="3">
    <source>
        <dbReference type="Proteomes" id="UP000317663"/>
    </source>
</evidence>
<reference evidence="2 3" key="1">
    <citation type="journal article" date="2019" name="Environ. Microbiol.">
        <title>Species interactions and distinct microbial communities in high Arctic permafrost affected cryosols are associated with the CH4 and CO2 gas fluxes.</title>
        <authorList>
            <person name="Altshuler I."/>
            <person name="Hamel J."/>
            <person name="Turney S."/>
            <person name="Magnuson E."/>
            <person name="Levesque R."/>
            <person name="Greer C."/>
            <person name="Whyte L.G."/>
        </authorList>
    </citation>
    <scope>NUCLEOTIDE SEQUENCE [LARGE SCALE GENOMIC DNA]</scope>
    <source>
        <strain evidence="2 3">E4</strain>
    </source>
</reference>
<organism evidence="2 3">
    <name type="scientific">Ewingella americana</name>
    <dbReference type="NCBI Taxonomy" id="41202"/>
    <lineage>
        <taxon>Bacteria</taxon>
        <taxon>Pseudomonadati</taxon>
        <taxon>Pseudomonadota</taxon>
        <taxon>Gammaproteobacteria</taxon>
        <taxon>Enterobacterales</taxon>
        <taxon>Yersiniaceae</taxon>
        <taxon>Ewingella</taxon>
    </lineage>
</organism>
<proteinExistence type="predicted"/>
<dbReference type="Proteomes" id="UP000317663">
    <property type="component" value="Unassembled WGS sequence"/>
</dbReference>
<gene>
    <name evidence="2" type="ORF">EAH77_11100</name>
</gene>
<dbReference type="EMBL" id="RCZD01000005">
    <property type="protein sequence ID" value="TPG61986.1"/>
    <property type="molecule type" value="Genomic_DNA"/>
</dbReference>
<keyword evidence="1" id="KW-0812">Transmembrane</keyword>
<keyword evidence="3" id="KW-1185">Reference proteome</keyword>
<protein>
    <submittedName>
        <fullName evidence="2">YfiR family protein</fullName>
    </submittedName>
</protein>
<feature type="transmembrane region" description="Helical" evidence="1">
    <location>
        <begin position="21"/>
        <end position="42"/>
    </location>
</feature>
<keyword evidence="1" id="KW-1133">Transmembrane helix</keyword>
<sequence>MGITRHGFHHTGPLRPGRFRRALRAVMAVSFIGLIFPAALWAQPSALALNEPLPGQQQQVANTVMGILSYSRWPATTKPDAIRLCVIAPVKFANGLVAGNNNLTGKRLTVQYLSPESPALLTDCDALYSGPTSADQQHSLHNRLAGHPVLTISEKDDDCALLNAFCLDVGPAHVGFKLNLDTLARSGVRVHPNVLQLAREKE</sequence>
<dbReference type="AlphaFoldDB" id="A0A502GLW8"/>
<name>A0A502GLW8_9GAMM</name>
<keyword evidence="1" id="KW-0472">Membrane</keyword>